<dbReference type="RefSeq" id="WP_120196391.1">
    <property type="nucleotide sequence ID" value="NZ_MCIA01000010.1"/>
</dbReference>
<organism evidence="1 2">
    <name type="scientific">Lacrimispora algidixylanolytica</name>
    <dbReference type="NCBI Taxonomy" id="94868"/>
    <lineage>
        <taxon>Bacteria</taxon>
        <taxon>Bacillati</taxon>
        <taxon>Bacillota</taxon>
        <taxon>Clostridia</taxon>
        <taxon>Lachnospirales</taxon>
        <taxon>Lachnospiraceae</taxon>
        <taxon>Lacrimispora</taxon>
    </lineage>
</organism>
<dbReference type="Proteomes" id="UP000284277">
    <property type="component" value="Unassembled WGS sequence"/>
</dbReference>
<dbReference type="EMBL" id="MCIA01000010">
    <property type="protein sequence ID" value="RKD32683.1"/>
    <property type="molecule type" value="Genomic_DNA"/>
</dbReference>
<sequence>MGKLGIDIIKIQQQGYTPLVAYEAWRVAVLRYCLDVRVDQLVTMQRHLKTDEVFVLMEGNCVLFTGGDGEYPEEIKWVMMEKNQLYNVKKGVWHTHALDEEGSVLIIENEDTSDDNSPTEALNDHQIDAIKKASLSFDNFFQKY</sequence>
<dbReference type="Gene3D" id="2.60.120.10">
    <property type="entry name" value="Jelly Rolls"/>
    <property type="match status" value="1"/>
</dbReference>
<reference evidence="1 2" key="1">
    <citation type="submission" date="2016-08" db="EMBL/GenBank/DDBJ databases">
        <title>A new outlook on sporulation: Clostridium algidixylanolyticum.</title>
        <authorList>
            <person name="Poppleton D.I."/>
            <person name="Gribaldo S."/>
        </authorList>
    </citation>
    <scope>NUCLEOTIDE SEQUENCE [LARGE SCALE GENOMIC DNA]</scope>
    <source>
        <strain evidence="1 2">SPL73</strain>
    </source>
</reference>
<accession>A0A419T5H3</accession>
<dbReference type="SUPFAM" id="SSF51182">
    <property type="entry name" value="RmlC-like cupins"/>
    <property type="match status" value="1"/>
</dbReference>
<comment type="caution">
    <text evidence="1">The sequence shown here is derived from an EMBL/GenBank/DDBJ whole genome shotgun (WGS) entry which is preliminary data.</text>
</comment>
<evidence type="ECO:0000313" key="2">
    <source>
        <dbReference type="Proteomes" id="UP000284277"/>
    </source>
</evidence>
<evidence type="ECO:0008006" key="3">
    <source>
        <dbReference type="Google" id="ProtNLM"/>
    </source>
</evidence>
<keyword evidence="2" id="KW-1185">Reference proteome</keyword>
<dbReference type="InterPro" id="IPR011051">
    <property type="entry name" value="RmlC_Cupin_sf"/>
</dbReference>
<protein>
    <recommendedName>
        <fullName evidence="3">Cupin</fullName>
    </recommendedName>
</protein>
<dbReference type="InterPro" id="IPR014710">
    <property type="entry name" value="RmlC-like_jellyroll"/>
</dbReference>
<proteinExistence type="predicted"/>
<dbReference type="OrthoDB" id="9798066at2"/>
<dbReference type="AlphaFoldDB" id="A0A419T5H3"/>
<name>A0A419T5H3_9FIRM</name>
<evidence type="ECO:0000313" key="1">
    <source>
        <dbReference type="EMBL" id="RKD32683.1"/>
    </source>
</evidence>
<gene>
    <name evidence="1" type="ORF">BET01_17410</name>
</gene>